<evidence type="ECO:0000313" key="2">
    <source>
        <dbReference type="EMBL" id="CAH1960494.1"/>
    </source>
</evidence>
<comment type="caution">
    <text evidence="2">The sequence shown here is derived from an EMBL/GenBank/DDBJ whole genome shotgun (WGS) entry which is preliminary data.</text>
</comment>
<dbReference type="GO" id="GO:0003676">
    <property type="term" value="F:nucleic acid binding"/>
    <property type="evidence" value="ECO:0007669"/>
    <property type="project" value="InterPro"/>
</dbReference>
<dbReference type="Pfam" id="PF13358">
    <property type="entry name" value="DDE_3"/>
    <property type="match status" value="1"/>
</dbReference>
<organism evidence="2 3">
    <name type="scientific">Acanthoscelides obtectus</name>
    <name type="common">Bean weevil</name>
    <name type="synonym">Bruchus obtectus</name>
    <dbReference type="NCBI Taxonomy" id="200917"/>
    <lineage>
        <taxon>Eukaryota</taxon>
        <taxon>Metazoa</taxon>
        <taxon>Ecdysozoa</taxon>
        <taxon>Arthropoda</taxon>
        <taxon>Hexapoda</taxon>
        <taxon>Insecta</taxon>
        <taxon>Pterygota</taxon>
        <taxon>Neoptera</taxon>
        <taxon>Endopterygota</taxon>
        <taxon>Coleoptera</taxon>
        <taxon>Polyphaga</taxon>
        <taxon>Cucujiformia</taxon>
        <taxon>Chrysomeloidea</taxon>
        <taxon>Chrysomelidae</taxon>
        <taxon>Bruchinae</taxon>
        <taxon>Bruchini</taxon>
        <taxon>Acanthoscelides</taxon>
    </lineage>
</organism>
<dbReference type="InterPro" id="IPR036397">
    <property type="entry name" value="RNaseH_sf"/>
</dbReference>
<accession>A0A9P0NZA4</accession>
<dbReference type="Gene3D" id="3.30.420.10">
    <property type="entry name" value="Ribonuclease H-like superfamily/Ribonuclease H"/>
    <property type="match status" value="1"/>
</dbReference>
<dbReference type="InterPro" id="IPR038717">
    <property type="entry name" value="Tc1-like_DDE_dom"/>
</dbReference>
<sequence length="142" mass="16552">MAGIHYIFQQDNAPIHSARCVKRYESYFDQQQIAVLEWPARSPDLNIIENCWGQLARAVYAGGRQFETKLKNAIKVEWDRIELDYIRSLYHSLASRMQEVLQRISAAGGMIQSSSSQQMRWTSDYKRMGGKSYIQVDQDREQ</sequence>
<dbReference type="Proteomes" id="UP001152888">
    <property type="component" value="Unassembled WGS sequence"/>
</dbReference>
<keyword evidence="3" id="KW-1185">Reference proteome</keyword>
<gene>
    <name evidence="2" type="ORF">ACAOBT_LOCUS3663</name>
</gene>
<dbReference type="OrthoDB" id="6722168at2759"/>
<dbReference type="AlphaFoldDB" id="A0A9P0NZA4"/>
<feature type="domain" description="Tc1-like transposase DDE" evidence="1">
    <location>
        <begin position="11"/>
        <end position="68"/>
    </location>
</feature>
<name>A0A9P0NZA4_ACAOB</name>
<dbReference type="EMBL" id="CAKOFQ010006688">
    <property type="protein sequence ID" value="CAH1960494.1"/>
    <property type="molecule type" value="Genomic_DNA"/>
</dbReference>
<proteinExistence type="predicted"/>
<protein>
    <recommendedName>
        <fullName evidence="1">Tc1-like transposase DDE domain-containing protein</fullName>
    </recommendedName>
</protein>
<reference evidence="2" key="1">
    <citation type="submission" date="2022-03" db="EMBL/GenBank/DDBJ databases">
        <authorList>
            <person name="Sayadi A."/>
        </authorList>
    </citation>
    <scope>NUCLEOTIDE SEQUENCE</scope>
</reference>
<evidence type="ECO:0000313" key="3">
    <source>
        <dbReference type="Proteomes" id="UP001152888"/>
    </source>
</evidence>
<evidence type="ECO:0000259" key="1">
    <source>
        <dbReference type="Pfam" id="PF13358"/>
    </source>
</evidence>